<reference evidence="5" key="1">
    <citation type="submission" date="2023-04" db="EMBL/GenBank/DDBJ databases">
        <title>Black Yeasts Isolated from many extreme environments.</title>
        <authorList>
            <person name="Coleine C."/>
            <person name="Stajich J.E."/>
            <person name="Selbmann L."/>
        </authorList>
    </citation>
    <scope>NUCLEOTIDE SEQUENCE</scope>
    <source>
        <strain evidence="5">CCFEE 5312</strain>
    </source>
</reference>
<evidence type="ECO:0000313" key="5">
    <source>
        <dbReference type="EMBL" id="KAK3053266.1"/>
    </source>
</evidence>
<protein>
    <recommendedName>
        <fullName evidence="4">Adenosine deaminase domain-containing protein</fullName>
    </recommendedName>
</protein>
<comment type="cofactor">
    <cofactor evidence="1">
        <name>Zn(2+)</name>
        <dbReference type="ChEBI" id="CHEBI:29105"/>
    </cofactor>
</comment>
<evidence type="ECO:0000259" key="4">
    <source>
        <dbReference type="Pfam" id="PF00962"/>
    </source>
</evidence>
<feature type="domain" description="Adenosine deaminase" evidence="4">
    <location>
        <begin position="32"/>
        <end position="377"/>
    </location>
</feature>
<dbReference type="InterPro" id="IPR001365">
    <property type="entry name" value="A_deaminase_dom"/>
</dbReference>
<dbReference type="PANTHER" id="PTHR43114">
    <property type="entry name" value="ADENINE DEAMINASE"/>
    <property type="match status" value="1"/>
</dbReference>
<dbReference type="Pfam" id="PF00962">
    <property type="entry name" value="A_deaminase"/>
    <property type="match status" value="1"/>
</dbReference>
<dbReference type="EMBL" id="JAWDJX010000017">
    <property type="protein sequence ID" value="KAK3053266.1"/>
    <property type="molecule type" value="Genomic_DNA"/>
</dbReference>
<accession>A0AAJ0DGA0</accession>
<dbReference type="GO" id="GO:0005829">
    <property type="term" value="C:cytosol"/>
    <property type="evidence" value="ECO:0007669"/>
    <property type="project" value="TreeGrafter"/>
</dbReference>
<dbReference type="InterPro" id="IPR006330">
    <property type="entry name" value="Ado/ade_deaminase"/>
</dbReference>
<comment type="caution">
    <text evidence="5">The sequence shown here is derived from an EMBL/GenBank/DDBJ whole genome shotgun (WGS) entry which is preliminary data.</text>
</comment>
<organism evidence="5 6">
    <name type="scientific">Extremus antarcticus</name>
    <dbReference type="NCBI Taxonomy" id="702011"/>
    <lineage>
        <taxon>Eukaryota</taxon>
        <taxon>Fungi</taxon>
        <taxon>Dikarya</taxon>
        <taxon>Ascomycota</taxon>
        <taxon>Pezizomycotina</taxon>
        <taxon>Dothideomycetes</taxon>
        <taxon>Dothideomycetidae</taxon>
        <taxon>Mycosphaerellales</taxon>
        <taxon>Extremaceae</taxon>
        <taxon>Extremus</taxon>
    </lineage>
</organism>
<keyword evidence="3" id="KW-0378">Hydrolase</keyword>
<dbReference type="GO" id="GO:0046872">
    <property type="term" value="F:metal ion binding"/>
    <property type="evidence" value="ECO:0007669"/>
    <property type="project" value="UniProtKB-KW"/>
</dbReference>
<dbReference type="GO" id="GO:0000034">
    <property type="term" value="F:adenine deaminase activity"/>
    <property type="evidence" value="ECO:0007669"/>
    <property type="project" value="TreeGrafter"/>
</dbReference>
<keyword evidence="2" id="KW-0479">Metal-binding</keyword>
<gene>
    <name evidence="5" type="ORF">LTR09_005892</name>
</gene>
<dbReference type="GO" id="GO:0043103">
    <property type="term" value="P:hypoxanthine salvage"/>
    <property type="evidence" value="ECO:0007669"/>
    <property type="project" value="TreeGrafter"/>
</dbReference>
<dbReference type="NCBIfam" id="TIGR01430">
    <property type="entry name" value="aden_deam"/>
    <property type="match status" value="1"/>
</dbReference>
<name>A0AAJ0DGA0_9PEZI</name>
<evidence type="ECO:0000256" key="1">
    <source>
        <dbReference type="ARBA" id="ARBA00001947"/>
    </source>
</evidence>
<proteinExistence type="predicted"/>
<evidence type="ECO:0000256" key="2">
    <source>
        <dbReference type="ARBA" id="ARBA00022723"/>
    </source>
</evidence>
<dbReference type="InterPro" id="IPR032466">
    <property type="entry name" value="Metal_Hydrolase"/>
</dbReference>
<dbReference type="SUPFAM" id="SSF51556">
    <property type="entry name" value="Metallo-dependent hydrolases"/>
    <property type="match status" value="1"/>
</dbReference>
<dbReference type="PANTHER" id="PTHR43114:SF7">
    <property type="entry name" value="ADENOSINE DEAMINASE DOMAIN-CONTAINING PROTEIN"/>
    <property type="match status" value="1"/>
</dbReference>
<evidence type="ECO:0000313" key="6">
    <source>
        <dbReference type="Proteomes" id="UP001271007"/>
    </source>
</evidence>
<dbReference type="Gene3D" id="3.20.20.140">
    <property type="entry name" value="Metal-dependent hydrolases"/>
    <property type="match status" value="1"/>
</dbReference>
<dbReference type="AlphaFoldDB" id="A0AAJ0DGA0"/>
<sequence length="382" mass="43338">MADVEGALPIAARRDLRNSLAGTHDPFIQAIPKVELHVHIEGLITPELRWKFSQRNGMTLTHPRTGSVFRTLEELQESTEDGMKPAHGGRQDNAEETLSFFESYYGGFEVLKTKQDYYDLAMYYFERAARMNVRYAEVFFDPQGHTRTGVGWEVMMGGFGEAQREAEKRLHVKSAWIMCFLRDLPPESAMQHYLAALPYRGMIVGIGLDSNEVDRPPVLFEEVFARARADGFRITAHCDVGKSYPLEHIHQTATAIGGTGADRIDHGLNAASSPETVEMIREKGIGMTVCPWSYIRHQPLDEVFKRIRTLFDAGIKMAIASDDPAFMEDTWISENLRVVRKYCKFTDEEMVKLARDAVEMSWAPEGVKKEILDEIDTTGYFL</sequence>
<evidence type="ECO:0000256" key="3">
    <source>
        <dbReference type="ARBA" id="ARBA00022801"/>
    </source>
</evidence>
<dbReference type="GO" id="GO:0006146">
    <property type="term" value="P:adenine catabolic process"/>
    <property type="evidence" value="ECO:0007669"/>
    <property type="project" value="TreeGrafter"/>
</dbReference>
<keyword evidence="6" id="KW-1185">Reference proteome</keyword>
<dbReference type="Proteomes" id="UP001271007">
    <property type="component" value="Unassembled WGS sequence"/>
</dbReference>